<gene>
    <name evidence="4" type="ORF">PIB30_055380</name>
</gene>
<evidence type="ECO:0000313" key="4">
    <source>
        <dbReference type="EMBL" id="MED6136353.1"/>
    </source>
</evidence>
<dbReference type="EMBL" id="JASCZI010060846">
    <property type="protein sequence ID" value="MED6136353.1"/>
    <property type="molecule type" value="Genomic_DNA"/>
</dbReference>
<dbReference type="InterPro" id="IPR011990">
    <property type="entry name" value="TPR-like_helical_dom_sf"/>
</dbReference>
<dbReference type="InterPro" id="IPR002885">
    <property type="entry name" value="PPR_rpt"/>
</dbReference>
<reference evidence="4 5" key="1">
    <citation type="journal article" date="2023" name="Plants (Basel)">
        <title>Bridging the Gap: Combining Genomics and Transcriptomics Approaches to Understand Stylosanthes scabra, an Orphan Legume from the Brazilian Caatinga.</title>
        <authorList>
            <person name="Ferreira-Neto J.R.C."/>
            <person name="da Silva M.D."/>
            <person name="Binneck E."/>
            <person name="de Melo N.F."/>
            <person name="da Silva R.H."/>
            <person name="de Melo A.L.T.M."/>
            <person name="Pandolfi V."/>
            <person name="Bustamante F.O."/>
            <person name="Brasileiro-Vidal A.C."/>
            <person name="Benko-Iseppon A.M."/>
        </authorList>
    </citation>
    <scope>NUCLEOTIDE SEQUENCE [LARGE SCALE GENOMIC DNA]</scope>
    <source>
        <tissue evidence="4">Leaves</tissue>
    </source>
</reference>
<comment type="caution">
    <text evidence="4">The sequence shown here is derived from an EMBL/GenBank/DDBJ whole genome shotgun (WGS) entry which is preliminary data.</text>
</comment>
<proteinExistence type="inferred from homology"/>
<sequence length="225" mass="24879">MNTRINLAKHIVKGFACMHDAPFDEGFISIKISRSFIENEIDVEETGNQSHSPSFFISLSPKMNRYPIVVSLVPQLECRGITPSVITLSILINCFCHLSLMDSAFSVLAKIIKLGHELNVITLTTLLKGFCINGMVGHTRAAMGLLQKLDREPVKLDAVMYSAVIDALCKGGLVTEAKNLFDKMIERGISPDVVSYTSLIHGFFCLSQLEDATRLLDEMVQKTLS</sequence>
<dbReference type="Proteomes" id="UP001341840">
    <property type="component" value="Unassembled WGS sequence"/>
</dbReference>
<keyword evidence="2" id="KW-0677">Repeat</keyword>
<evidence type="ECO:0008006" key="6">
    <source>
        <dbReference type="Google" id="ProtNLM"/>
    </source>
</evidence>
<dbReference type="PANTHER" id="PTHR47941">
    <property type="entry name" value="PENTATRICOPEPTIDE REPEAT-CONTAINING PROTEIN 3, MITOCHONDRIAL"/>
    <property type="match status" value="1"/>
</dbReference>
<accession>A0ABU6SK67</accession>
<dbReference type="NCBIfam" id="TIGR00756">
    <property type="entry name" value="PPR"/>
    <property type="match status" value="3"/>
</dbReference>
<feature type="repeat" description="PPR" evidence="3">
    <location>
        <begin position="157"/>
        <end position="191"/>
    </location>
</feature>
<evidence type="ECO:0000313" key="5">
    <source>
        <dbReference type="Proteomes" id="UP001341840"/>
    </source>
</evidence>
<evidence type="ECO:0000256" key="2">
    <source>
        <dbReference type="ARBA" id="ARBA00022737"/>
    </source>
</evidence>
<protein>
    <recommendedName>
        <fullName evidence="6">Pentatricopeptide repeat-containing protein</fullName>
    </recommendedName>
</protein>
<name>A0ABU6SK67_9FABA</name>
<dbReference type="Pfam" id="PF13041">
    <property type="entry name" value="PPR_2"/>
    <property type="match status" value="2"/>
</dbReference>
<feature type="repeat" description="PPR" evidence="3">
    <location>
        <begin position="192"/>
        <end position="225"/>
    </location>
</feature>
<dbReference type="PROSITE" id="PS51375">
    <property type="entry name" value="PPR"/>
    <property type="match status" value="2"/>
</dbReference>
<evidence type="ECO:0000256" key="1">
    <source>
        <dbReference type="ARBA" id="ARBA00007626"/>
    </source>
</evidence>
<dbReference type="Gene3D" id="1.25.40.10">
    <property type="entry name" value="Tetratricopeptide repeat domain"/>
    <property type="match status" value="2"/>
</dbReference>
<organism evidence="4 5">
    <name type="scientific">Stylosanthes scabra</name>
    <dbReference type="NCBI Taxonomy" id="79078"/>
    <lineage>
        <taxon>Eukaryota</taxon>
        <taxon>Viridiplantae</taxon>
        <taxon>Streptophyta</taxon>
        <taxon>Embryophyta</taxon>
        <taxon>Tracheophyta</taxon>
        <taxon>Spermatophyta</taxon>
        <taxon>Magnoliopsida</taxon>
        <taxon>eudicotyledons</taxon>
        <taxon>Gunneridae</taxon>
        <taxon>Pentapetalae</taxon>
        <taxon>rosids</taxon>
        <taxon>fabids</taxon>
        <taxon>Fabales</taxon>
        <taxon>Fabaceae</taxon>
        <taxon>Papilionoideae</taxon>
        <taxon>50 kb inversion clade</taxon>
        <taxon>dalbergioids sensu lato</taxon>
        <taxon>Dalbergieae</taxon>
        <taxon>Pterocarpus clade</taxon>
        <taxon>Stylosanthes</taxon>
    </lineage>
</organism>
<comment type="similarity">
    <text evidence="1">Belongs to the PPR family. P subfamily.</text>
</comment>
<keyword evidence="5" id="KW-1185">Reference proteome</keyword>
<evidence type="ECO:0000256" key="3">
    <source>
        <dbReference type="PROSITE-ProRule" id="PRU00708"/>
    </source>
</evidence>